<dbReference type="GO" id="GO:0004252">
    <property type="term" value="F:serine-type endopeptidase activity"/>
    <property type="evidence" value="ECO:0007669"/>
    <property type="project" value="InterPro"/>
</dbReference>
<feature type="transmembrane region" description="Helical" evidence="9">
    <location>
        <begin position="319"/>
        <end position="335"/>
    </location>
</feature>
<dbReference type="SMART" id="SM00028">
    <property type="entry name" value="TPR"/>
    <property type="match status" value="2"/>
</dbReference>
<feature type="transmembrane region" description="Helical" evidence="9">
    <location>
        <begin position="289"/>
        <end position="307"/>
    </location>
</feature>
<feature type="transmembrane region" description="Helical" evidence="9">
    <location>
        <begin position="371"/>
        <end position="388"/>
    </location>
</feature>
<dbReference type="PANTHER" id="PTHR43731:SF14">
    <property type="entry name" value="PRESENILIN-ASSOCIATED RHOMBOID-LIKE PROTEIN, MITOCHONDRIAL"/>
    <property type="match status" value="1"/>
</dbReference>
<evidence type="ECO:0000259" key="10">
    <source>
        <dbReference type="Pfam" id="PF01694"/>
    </source>
</evidence>
<evidence type="ECO:0000256" key="3">
    <source>
        <dbReference type="ARBA" id="ARBA00022692"/>
    </source>
</evidence>
<feature type="transmembrane region" description="Helical" evidence="9">
    <location>
        <begin position="182"/>
        <end position="198"/>
    </location>
</feature>
<evidence type="ECO:0000256" key="9">
    <source>
        <dbReference type="SAM" id="Phobius"/>
    </source>
</evidence>
<protein>
    <submittedName>
        <fullName evidence="11">Rhomboid protease GluP</fullName>
    </submittedName>
</protein>
<comment type="similarity">
    <text evidence="2">Belongs to the peptidase S54 family.</text>
</comment>
<dbReference type="Proteomes" id="UP000199668">
    <property type="component" value="Unassembled WGS sequence"/>
</dbReference>
<feature type="domain" description="Peptidase S54 rhomboid" evidence="10">
    <location>
        <begin position="224"/>
        <end position="358"/>
    </location>
</feature>
<feature type="compositionally biased region" description="Acidic residues" evidence="8">
    <location>
        <begin position="496"/>
        <end position="505"/>
    </location>
</feature>
<feature type="repeat" description="TPR" evidence="7">
    <location>
        <begin position="463"/>
        <end position="496"/>
    </location>
</feature>
<feature type="compositionally biased region" description="Basic and acidic residues" evidence="8">
    <location>
        <begin position="506"/>
        <end position="515"/>
    </location>
</feature>
<keyword evidence="5 9" id="KW-1133">Transmembrane helix</keyword>
<name>A0A1I4JM57_9BACI</name>
<keyword evidence="3 9" id="KW-0812">Transmembrane</keyword>
<dbReference type="Gene3D" id="1.25.40.10">
    <property type="entry name" value="Tetratricopeptide repeat domain"/>
    <property type="match status" value="1"/>
</dbReference>
<keyword evidence="6 9" id="KW-0472">Membrane</keyword>
<feature type="repeat" description="TPR" evidence="7">
    <location>
        <begin position="429"/>
        <end position="462"/>
    </location>
</feature>
<keyword evidence="7" id="KW-0802">TPR repeat</keyword>
<dbReference type="InterPro" id="IPR035952">
    <property type="entry name" value="Rhomboid-like_sf"/>
</dbReference>
<evidence type="ECO:0000256" key="6">
    <source>
        <dbReference type="ARBA" id="ARBA00023136"/>
    </source>
</evidence>
<keyword evidence="11" id="KW-0645">Protease</keyword>
<feature type="transmembrane region" description="Helical" evidence="9">
    <location>
        <begin position="263"/>
        <end position="283"/>
    </location>
</feature>
<dbReference type="Gene3D" id="1.20.1540.10">
    <property type="entry name" value="Rhomboid-like"/>
    <property type="match status" value="1"/>
</dbReference>
<dbReference type="PANTHER" id="PTHR43731">
    <property type="entry name" value="RHOMBOID PROTEASE"/>
    <property type="match status" value="1"/>
</dbReference>
<evidence type="ECO:0000256" key="1">
    <source>
        <dbReference type="ARBA" id="ARBA00004141"/>
    </source>
</evidence>
<keyword evidence="12" id="KW-1185">Reference proteome</keyword>
<dbReference type="GO" id="GO:0006508">
    <property type="term" value="P:proteolysis"/>
    <property type="evidence" value="ECO:0007669"/>
    <property type="project" value="UniProtKB-KW"/>
</dbReference>
<dbReference type="STRING" id="266892.SAMN04488054_103233"/>
<dbReference type="InterPro" id="IPR022764">
    <property type="entry name" value="Peptidase_S54_rhomboid_dom"/>
</dbReference>
<evidence type="ECO:0000313" key="12">
    <source>
        <dbReference type="Proteomes" id="UP000199668"/>
    </source>
</evidence>
<dbReference type="InterPro" id="IPR019734">
    <property type="entry name" value="TPR_rpt"/>
</dbReference>
<dbReference type="AlphaFoldDB" id="A0A1I4JM57"/>
<keyword evidence="4" id="KW-0378">Hydrolase</keyword>
<dbReference type="Pfam" id="PF01694">
    <property type="entry name" value="Rhomboid"/>
    <property type="match status" value="1"/>
</dbReference>
<dbReference type="OrthoDB" id="9813074at2"/>
<feature type="transmembrane region" description="Helical" evidence="9">
    <location>
        <begin position="341"/>
        <end position="359"/>
    </location>
</feature>
<dbReference type="Pfam" id="PF13414">
    <property type="entry name" value="TPR_11"/>
    <property type="match status" value="1"/>
</dbReference>
<dbReference type="SUPFAM" id="SSF144091">
    <property type="entry name" value="Rhomboid-like"/>
    <property type="match status" value="1"/>
</dbReference>
<reference evidence="11 12" key="1">
    <citation type="submission" date="2016-10" db="EMBL/GenBank/DDBJ databases">
        <authorList>
            <person name="de Groot N.N."/>
        </authorList>
    </citation>
    <scope>NUCLEOTIDE SEQUENCE [LARGE SCALE GENOMIC DNA]</scope>
    <source>
        <strain evidence="11 12">CGMCC 1.6134</strain>
    </source>
</reference>
<evidence type="ECO:0000256" key="8">
    <source>
        <dbReference type="SAM" id="MobiDB-lite"/>
    </source>
</evidence>
<evidence type="ECO:0000256" key="2">
    <source>
        <dbReference type="ARBA" id="ARBA00009045"/>
    </source>
</evidence>
<evidence type="ECO:0000313" key="11">
    <source>
        <dbReference type="EMBL" id="SFL67371.1"/>
    </source>
</evidence>
<organism evidence="11 12">
    <name type="scientific">Salibacterium qingdaonense</name>
    <dbReference type="NCBI Taxonomy" id="266892"/>
    <lineage>
        <taxon>Bacteria</taxon>
        <taxon>Bacillati</taxon>
        <taxon>Bacillota</taxon>
        <taxon>Bacilli</taxon>
        <taxon>Bacillales</taxon>
        <taxon>Bacillaceae</taxon>
    </lineage>
</organism>
<sequence>MEPMHRYWKLIHHLVIKEDARIVEISRDKKQIWLETGKNKQKSVIRIARVEYDWMNQVEKDVKEARQEYERIKRMILGRNIPFYSIYITSYPPADLNRPLNSYLNTQNSGRFYLLSRDPSGRIAESEEQLLNDLGSRQSWEPALEDEYSHQEWGRHYRAMVKERQEKLEEEDRSLLLFTKPRAVFVFLAAIVSVFTWMEQTGESTNLVTLIEFGAKYNPALLEGEWWRIITSMFLHIGIFHLVMNSLALFYIGGAVERMYGTIRFIIIYMTAGVFGSLASFAFNEQVSAGASGAIFGCFGALLYFGLIHRALFFRTMGLNVLFILGINLVFGFVVPAVDNGAHIGGLAGGFLASALVHLPKHRRTVTQLPFLLVIPGLAAGLLWYGLMNENKQGSSMVEVQLAQQYLERDNVEESRQILNDAENGEDNPYVPFVLGNTYMAENQYEQAVSLFQEAVSINEELAEAHYNLAIAYSELGQWEEAEQSLNRSRQLGIEDQSDDVDVESIEERVQANLP</sequence>
<dbReference type="InterPro" id="IPR011990">
    <property type="entry name" value="TPR-like_helical_dom_sf"/>
</dbReference>
<evidence type="ECO:0000256" key="4">
    <source>
        <dbReference type="ARBA" id="ARBA00022801"/>
    </source>
</evidence>
<evidence type="ECO:0000256" key="5">
    <source>
        <dbReference type="ARBA" id="ARBA00022989"/>
    </source>
</evidence>
<feature type="region of interest" description="Disordered" evidence="8">
    <location>
        <begin position="492"/>
        <end position="515"/>
    </location>
</feature>
<accession>A0A1I4JM57</accession>
<comment type="subcellular location">
    <subcellularLocation>
        <location evidence="1">Membrane</location>
        <topology evidence="1">Multi-pass membrane protein</topology>
    </subcellularLocation>
</comment>
<feature type="transmembrane region" description="Helical" evidence="9">
    <location>
        <begin position="226"/>
        <end position="251"/>
    </location>
</feature>
<gene>
    <name evidence="11" type="ORF">SAMN04488054_103233</name>
</gene>
<dbReference type="PROSITE" id="PS50005">
    <property type="entry name" value="TPR"/>
    <property type="match status" value="2"/>
</dbReference>
<dbReference type="SUPFAM" id="SSF48452">
    <property type="entry name" value="TPR-like"/>
    <property type="match status" value="1"/>
</dbReference>
<dbReference type="GO" id="GO:0016020">
    <property type="term" value="C:membrane"/>
    <property type="evidence" value="ECO:0007669"/>
    <property type="project" value="UniProtKB-SubCell"/>
</dbReference>
<dbReference type="EMBL" id="FOTY01000003">
    <property type="protein sequence ID" value="SFL67371.1"/>
    <property type="molecule type" value="Genomic_DNA"/>
</dbReference>
<evidence type="ECO:0000256" key="7">
    <source>
        <dbReference type="PROSITE-ProRule" id="PRU00339"/>
    </source>
</evidence>
<dbReference type="InterPro" id="IPR050925">
    <property type="entry name" value="Rhomboid_protease_S54"/>
</dbReference>
<proteinExistence type="inferred from homology"/>